<evidence type="ECO:0000256" key="1">
    <source>
        <dbReference type="SAM" id="MobiDB-lite"/>
    </source>
</evidence>
<keyword evidence="3" id="KW-1185">Reference proteome</keyword>
<gene>
    <name evidence="2" type="ORF">CC86DRAFT_399544</name>
</gene>
<organism evidence="2 3">
    <name type="scientific">Ophiobolus disseminans</name>
    <dbReference type="NCBI Taxonomy" id="1469910"/>
    <lineage>
        <taxon>Eukaryota</taxon>
        <taxon>Fungi</taxon>
        <taxon>Dikarya</taxon>
        <taxon>Ascomycota</taxon>
        <taxon>Pezizomycotina</taxon>
        <taxon>Dothideomycetes</taxon>
        <taxon>Pleosporomycetidae</taxon>
        <taxon>Pleosporales</taxon>
        <taxon>Pleosporineae</taxon>
        <taxon>Phaeosphaeriaceae</taxon>
        <taxon>Ophiobolus</taxon>
    </lineage>
</organism>
<protein>
    <submittedName>
        <fullName evidence="2">Uncharacterized protein</fullName>
    </submittedName>
</protein>
<evidence type="ECO:0000313" key="2">
    <source>
        <dbReference type="EMBL" id="KAF2832878.1"/>
    </source>
</evidence>
<dbReference type="EMBL" id="MU006216">
    <property type="protein sequence ID" value="KAF2832878.1"/>
    <property type="molecule type" value="Genomic_DNA"/>
</dbReference>
<feature type="region of interest" description="Disordered" evidence="1">
    <location>
        <begin position="1"/>
        <end position="65"/>
    </location>
</feature>
<name>A0A6A7AJI9_9PLEO</name>
<dbReference type="AlphaFoldDB" id="A0A6A7AJI9"/>
<sequence>MPPIRHRPNQRHTSAQFIHYTPPSRQPPSNQPTIQSSPDQPTIQTSPDPPPRPTLAPRLPHPTNVPTILPSCDRPLTPAQAQHLEDICQDDSIRPKPFRLEASYRIGFLQRERNIPQYATDIARLLIRAMDNAAMLHDLSLDEAVEGCVFIARRRGGFPRRILEELEEKSLVEVDTRLRGFLERGGEGRVVL</sequence>
<dbReference type="Proteomes" id="UP000799424">
    <property type="component" value="Unassembled WGS sequence"/>
</dbReference>
<feature type="compositionally biased region" description="Basic residues" evidence="1">
    <location>
        <begin position="1"/>
        <end position="10"/>
    </location>
</feature>
<reference evidence="2" key="1">
    <citation type="journal article" date="2020" name="Stud. Mycol.">
        <title>101 Dothideomycetes genomes: a test case for predicting lifestyles and emergence of pathogens.</title>
        <authorList>
            <person name="Haridas S."/>
            <person name="Albert R."/>
            <person name="Binder M."/>
            <person name="Bloem J."/>
            <person name="Labutti K."/>
            <person name="Salamov A."/>
            <person name="Andreopoulos B."/>
            <person name="Baker S."/>
            <person name="Barry K."/>
            <person name="Bills G."/>
            <person name="Bluhm B."/>
            <person name="Cannon C."/>
            <person name="Castanera R."/>
            <person name="Culley D."/>
            <person name="Daum C."/>
            <person name="Ezra D."/>
            <person name="Gonzalez J."/>
            <person name="Henrissat B."/>
            <person name="Kuo A."/>
            <person name="Liang C."/>
            <person name="Lipzen A."/>
            <person name="Lutzoni F."/>
            <person name="Magnuson J."/>
            <person name="Mondo S."/>
            <person name="Nolan M."/>
            <person name="Ohm R."/>
            <person name="Pangilinan J."/>
            <person name="Park H.-J."/>
            <person name="Ramirez L."/>
            <person name="Alfaro M."/>
            <person name="Sun H."/>
            <person name="Tritt A."/>
            <person name="Yoshinaga Y."/>
            <person name="Zwiers L.-H."/>
            <person name="Turgeon B."/>
            <person name="Goodwin S."/>
            <person name="Spatafora J."/>
            <person name="Crous P."/>
            <person name="Grigoriev I."/>
        </authorList>
    </citation>
    <scope>NUCLEOTIDE SEQUENCE</scope>
    <source>
        <strain evidence="2">CBS 113818</strain>
    </source>
</reference>
<proteinExistence type="predicted"/>
<evidence type="ECO:0000313" key="3">
    <source>
        <dbReference type="Proteomes" id="UP000799424"/>
    </source>
</evidence>
<accession>A0A6A7AJI9</accession>